<accession>A0A3M6YE07</accession>
<dbReference type="AlphaFoldDB" id="A0A3M6YE07"/>
<name>A0A3M6YE07_HORWE</name>
<feature type="compositionally biased region" description="Basic and acidic residues" evidence="1">
    <location>
        <begin position="93"/>
        <end position="103"/>
    </location>
</feature>
<feature type="compositionally biased region" description="Low complexity" evidence="1">
    <location>
        <begin position="27"/>
        <end position="41"/>
    </location>
</feature>
<reference evidence="2 3" key="1">
    <citation type="journal article" date="2018" name="BMC Genomics">
        <title>Genomic evidence for intraspecific hybridization in a clonal and extremely halotolerant yeast.</title>
        <authorList>
            <person name="Gostincar C."/>
            <person name="Stajich J.E."/>
            <person name="Zupancic J."/>
            <person name="Zalar P."/>
            <person name="Gunde-Cimerman N."/>
        </authorList>
    </citation>
    <scope>NUCLEOTIDE SEQUENCE [LARGE SCALE GENOMIC DNA]</scope>
    <source>
        <strain evidence="2 3">EXF-6654</strain>
    </source>
</reference>
<protein>
    <submittedName>
        <fullName evidence="2">Uncharacterized protein</fullName>
    </submittedName>
</protein>
<proteinExistence type="predicted"/>
<sequence>MAVPPEGKSLISNRKSNPPRPREVTPAQRSLQALQAAQAVAKHSRHPTALSKEKKTKAKVRVDCRSSALATYVRFGFGQIAYIRVSPFRRRQQRNDQANESRAKKTLGRGVSNPSVAKTAAGQEGNV</sequence>
<dbReference type="EMBL" id="QWIK01000790">
    <property type="protein sequence ID" value="RMY01011.1"/>
    <property type="molecule type" value="Genomic_DNA"/>
</dbReference>
<feature type="region of interest" description="Disordered" evidence="1">
    <location>
        <begin position="88"/>
        <end position="127"/>
    </location>
</feature>
<evidence type="ECO:0000313" key="2">
    <source>
        <dbReference type="EMBL" id="RMY01011.1"/>
    </source>
</evidence>
<evidence type="ECO:0000313" key="3">
    <source>
        <dbReference type="Proteomes" id="UP000282582"/>
    </source>
</evidence>
<feature type="region of interest" description="Disordered" evidence="1">
    <location>
        <begin position="1"/>
        <end position="61"/>
    </location>
</feature>
<evidence type="ECO:0000256" key="1">
    <source>
        <dbReference type="SAM" id="MobiDB-lite"/>
    </source>
</evidence>
<gene>
    <name evidence="2" type="ORF">D0868_08710</name>
</gene>
<comment type="caution">
    <text evidence="2">The sequence shown here is derived from an EMBL/GenBank/DDBJ whole genome shotgun (WGS) entry which is preliminary data.</text>
</comment>
<dbReference type="Proteomes" id="UP000282582">
    <property type="component" value="Unassembled WGS sequence"/>
</dbReference>
<organism evidence="2 3">
    <name type="scientific">Hortaea werneckii</name>
    <name type="common">Black yeast</name>
    <name type="synonym">Cladosporium werneckii</name>
    <dbReference type="NCBI Taxonomy" id="91943"/>
    <lineage>
        <taxon>Eukaryota</taxon>
        <taxon>Fungi</taxon>
        <taxon>Dikarya</taxon>
        <taxon>Ascomycota</taxon>
        <taxon>Pezizomycotina</taxon>
        <taxon>Dothideomycetes</taxon>
        <taxon>Dothideomycetidae</taxon>
        <taxon>Mycosphaerellales</taxon>
        <taxon>Teratosphaeriaceae</taxon>
        <taxon>Hortaea</taxon>
    </lineage>
</organism>